<evidence type="ECO:0000313" key="3">
    <source>
        <dbReference type="Proteomes" id="UP000316726"/>
    </source>
</evidence>
<evidence type="ECO:0000313" key="2">
    <source>
        <dbReference type="EMBL" id="QDZ21853.1"/>
    </source>
</evidence>
<dbReference type="EMBL" id="CP031039">
    <property type="protein sequence ID" value="QDZ21853.1"/>
    <property type="molecule type" value="Genomic_DNA"/>
</dbReference>
<name>A0A5B8MMW3_9CHLO</name>
<gene>
    <name evidence="2" type="ORF">A3770_06p43710</name>
</gene>
<keyword evidence="3" id="KW-1185">Reference proteome</keyword>
<dbReference type="Proteomes" id="UP000316726">
    <property type="component" value="Chromosome 6"/>
</dbReference>
<feature type="compositionally biased region" description="Basic and acidic residues" evidence="1">
    <location>
        <begin position="69"/>
        <end position="94"/>
    </location>
</feature>
<feature type="region of interest" description="Disordered" evidence="1">
    <location>
        <begin position="110"/>
        <end position="156"/>
    </location>
</feature>
<dbReference type="AlphaFoldDB" id="A0A5B8MMW3"/>
<protein>
    <submittedName>
        <fullName evidence="2">Uncharacterized protein</fullName>
    </submittedName>
</protein>
<reference evidence="2 3" key="1">
    <citation type="submission" date="2018-07" db="EMBL/GenBank/DDBJ databases">
        <title>The complete nuclear genome of the prasinophyte Chloropicon primus (CCMP1205).</title>
        <authorList>
            <person name="Pombert J.-F."/>
            <person name="Otis C."/>
            <person name="Turmel M."/>
            <person name="Lemieux C."/>
        </authorList>
    </citation>
    <scope>NUCLEOTIDE SEQUENCE [LARGE SCALE GENOMIC DNA]</scope>
    <source>
        <strain evidence="2 3">CCMP1205</strain>
    </source>
</reference>
<evidence type="ECO:0000256" key="1">
    <source>
        <dbReference type="SAM" id="MobiDB-lite"/>
    </source>
</evidence>
<accession>A0A5B8MMW3</accession>
<proteinExistence type="predicted"/>
<feature type="region of interest" description="Disordered" evidence="1">
    <location>
        <begin position="31"/>
        <end position="96"/>
    </location>
</feature>
<sequence length="197" mass="21652">MEPQRCPVCERSLVGLTVSGRELHVNECLDESARRSQVEDEEEAGGGQVGSEDEVRRKASCSALASSSRRPETLEPKSRLARLVGREERGKEINRSTAVSLRGALRGVLKGAGGGVKKTGKPRQSKATSLVQDFGGQPQGRPRIQHPSLREPRCHRGQSYNHYGDCLQEFMMSSEDTAKEDPSSLLIHCKHGEDLDF</sequence>
<organism evidence="2 3">
    <name type="scientific">Chloropicon primus</name>
    <dbReference type="NCBI Taxonomy" id="1764295"/>
    <lineage>
        <taxon>Eukaryota</taxon>
        <taxon>Viridiplantae</taxon>
        <taxon>Chlorophyta</taxon>
        <taxon>Chloropicophyceae</taxon>
        <taxon>Chloropicales</taxon>
        <taxon>Chloropicaceae</taxon>
        <taxon>Chloropicon</taxon>
    </lineage>
</organism>